<evidence type="ECO:0000313" key="2">
    <source>
        <dbReference type="Proteomes" id="UP000015480"/>
    </source>
</evidence>
<sequence>MPRGSPIGRCLAGGKAMDWDVIEREWDRVKLVLMEKWGALSAAEMAEVAGQRDRLSALLQEKYGWSRSEADEKLGDFARRHDNGRDTTRDRLV</sequence>
<protein>
    <recommendedName>
        <fullName evidence="3">CsbD family protein</fullName>
    </recommendedName>
</protein>
<name>S5XQ73_PARAH</name>
<dbReference type="SUPFAM" id="SSF69047">
    <property type="entry name" value="Hypothetical protein YjbJ"/>
    <property type="match status" value="1"/>
</dbReference>
<organism evidence="1 2">
    <name type="scientific">Paracoccus aminophilus JCM 7686</name>
    <dbReference type="NCBI Taxonomy" id="1367847"/>
    <lineage>
        <taxon>Bacteria</taxon>
        <taxon>Pseudomonadati</taxon>
        <taxon>Pseudomonadota</taxon>
        <taxon>Alphaproteobacteria</taxon>
        <taxon>Rhodobacterales</taxon>
        <taxon>Paracoccaceae</taxon>
        <taxon>Paracoccus</taxon>
    </lineage>
</organism>
<evidence type="ECO:0000313" key="1">
    <source>
        <dbReference type="EMBL" id="AGT09524.1"/>
    </source>
</evidence>
<dbReference type="EMBL" id="CP006650">
    <property type="protein sequence ID" value="AGT09524.1"/>
    <property type="molecule type" value="Genomic_DNA"/>
</dbReference>
<dbReference type="PATRIC" id="fig|1367847.3.peg.2458"/>
<gene>
    <name evidence="1" type="ORF">JCM7686_2456</name>
</gene>
<dbReference type="STRING" id="1367847.JCM7686_2456"/>
<dbReference type="HOGENOM" id="CLU_135567_4_1_5"/>
<accession>S5XQ73</accession>
<evidence type="ECO:0008006" key="3">
    <source>
        <dbReference type="Google" id="ProtNLM"/>
    </source>
</evidence>
<dbReference type="Proteomes" id="UP000015480">
    <property type="component" value="Chromosome"/>
</dbReference>
<dbReference type="Gene3D" id="1.10.1470.10">
    <property type="entry name" value="YjbJ"/>
    <property type="match status" value="1"/>
</dbReference>
<proteinExistence type="predicted"/>
<dbReference type="KEGG" id="pami:JCM7686_2456"/>
<keyword evidence="2" id="KW-1185">Reference proteome</keyword>
<dbReference type="AlphaFoldDB" id="S5XQ73"/>
<dbReference type="InterPro" id="IPR036629">
    <property type="entry name" value="YjbJ_sf"/>
</dbReference>
<reference evidence="1 2" key="1">
    <citation type="journal article" date="2014" name="BMC Genomics">
        <title>Architecture and functions of a multipartite genome of the methylotrophic bacterium Paracoccus aminophilus JCM 7686, containing primary and secondary chromids.</title>
        <authorList>
            <person name="Dziewit L."/>
            <person name="Czarnecki J."/>
            <person name="Wibberg D."/>
            <person name="Radlinska M."/>
            <person name="Mrozek P."/>
            <person name="Szymczak M."/>
            <person name="Schluter A."/>
            <person name="Puhler A."/>
            <person name="Bartosik D."/>
        </authorList>
    </citation>
    <scope>NUCLEOTIDE SEQUENCE [LARGE SCALE GENOMIC DNA]</scope>
    <source>
        <strain evidence="1">JCM 7686</strain>
    </source>
</reference>
<dbReference type="eggNOG" id="COG3237">
    <property type="taxonomic scope" value="Bacteria"/>
</dbReference>